<dbReference type="AlphaFoldDB" id="A0A0J7YMF0"/>
<accession>A0A0J7YMF0</accession>
<evidence type="ECO:0000313" key="2">
    <source>
        <dbReference type="Proteomes" id="UP000035740"/>
    </source>
</evidence>
<proteinExistence type="predicted"/>
<evidence type="ECO:0000313" key="1">
    <source>
        <dbReference type="EMBL" id="KMS64789.1"/>
    </source>
</evidence>
<dbReference type="Gramene" id="KMS64789">
    <property type="protein sequence ID" value="KMS64789"/>
    <property type="gene ID" value="BVRB_042640"/>
</dbReference>
<dbReference type="EMBL" id="KQ122438">
    <property type="protein sequence ID" value="KMS64789.1"/>
    <property type="molecule type" value="Genomic_DNA"/>
</dbReference>
<protein>
    <submittedName>
        <fullName evidence="1">Uncharacterized protein</fullName>
    </submittedName>
</protein>
<sequence length="166" mass="17825">MGSSLALDWWKLDNRSCVSAPGNMDMWECDPPTATASMTIEADPTLTSTVGSTQCSNGWGLPCPAIGYANHIYRSSLKNGLAMTANPKVTGRVDHELGDGWYIRYQSGAPKTLTISNIQLMNYDGAPGATMLLAAPYPTGSSFTVTEWQRHGVGHPSGHYARTSIN</sequence>
<gene>
    <name evidence="1" type="ORF">BVRB_042640</name>
</gene>
<dbReference type="OrthoDB" id="2094524at2759"/>
<dbReference type="Proteomes" id="UP000035740">
    <property type="component" value="Unassembled WGS sequence"/>
</dbReference>
<feature type="non-terminal residue" evidence="1">
    <location>
        <position position="166"/>
    </location>
</feature>
<name>A0A0J7YMF0_BETVV</name>
<keyword evidence="2" id="KW-1185">Reference proteome</keyword>
<organism evidence="1 2">
    <name type="scientific">Beta vulgaris subsp. vulgaris</name>
    <name type="common">Beet</name>
    <dbReference type="NCBI Taxonomy" id="3555"/>
    <lineage>
        <taxon>Eukaryota</taxon>
        <taxon>Viridiplantae</taxon>
        <taxon>Streptophyta</taxon>
        <taxon>Embryophyta</taxon>
        <taxon>Tracheophyta</taxon>
        <taxon>Spermatophyta</taxon>
        <taxon>Magnoliopsida</taxon>
        <taxon>eudicotyledons</taxon>
        <taxon>Gunneridae</taxon>
        <taxon>Pentapetalae</taxon>
        <taxon>Caryophyllales</taxon>
        <taxon>Chenopodiaceae</taxon>
        <taxon>Betoideae</taxon>
        <taxon>Beta</taxon>
    </lineage>
</organism>
<reference evidence="1 2" key="1">
    <citation type="journal article" date="2014" name="Nature">
        <title>The genome of the recently domesticated crop plant sugar beet (Beta vulgaris).</title>
        <authorList>
            <person name="Dohm J.C."/>
            <person name="Minoche A.E."/>
            <person name="Holtgrawe D."/>
            <person name="Capella-Gutierrez S."/>
            <person name="Zakrzewski F."/>
            <person name="Tafer H."/>
            <person name="Rupp O."/>
            <person name="Sorensen T.R."/>
            <person name="Stracke R."/>
            <person name="Reinhardt R."/>
            <person name="Goesmann A."/>
            <person name="Kraft T."/>
            <person name="Schulz B."/>
            <person name="Stadler P.F."/>
            <person name="Schmidt T."/>
            <person name="Gabaldon T."/>
            <person name="Lehrach H."/>
            <person name="Weisshaar B."/>
            <person name="Himmelbauer H."/>
        </authorList>
    </citation>
    <scope>NUCLEOTIDE SEQUENCE [LARGE SCALE GENOMIC DNA]</scope>
    <source>
        <tissue evidence="1">Taproot</tissue>
    </source>
</reference>